<dbReference type="AlphaFoldDB" id="A0A2K9NKK4"/>
<sequence>MPLYRDDRGNIYHSHNVMLTGEAVRPGPIRMPEDAWLRVAKVHPAWVSRLPSAALALVALSVLLLAALVPLWLLVGPVAGVAVMIGVWLILNIGYFPLLAMASKHVPMDRPLRLIVPQPGGLIALEVLRLWGAPIPLAGLIVMCAQDEGRADMVPWMLLALGGLTVVVLVLTVRFVLRLRRGAVGIRVVG</sequence>
<evidence type="ECO:0000313" key="3">
    <source>
        <dbReference type="Proteomes" id="UP000234752"/>
    </source>
</evidence>
<proteinExistence type="predicted"/>
<feature type="transmembrane region" description="Helical" evidence="1">
    <location>
        <begin position="154"/>
        <end position="177"/>
    </location>
</feature>
<evidence type="ECO:0000256" key="1">
    <source>
        <dbReference type="SAM" id="Phobius"/>
    </source>
</evidence>
<gene>
    <name evidence="2" type="ORF">C0V82_25045</name>
</gene>
<feature type="transmembrane region" description="Helical" evidence="1">
    <location>
        <begin position="53"/>
        <end position="75"/>
    </location>
</feature>
<dbReference type="KEGG" id="ncb:C0V82_25045"/>
<keyword evidence="1" id="KW-0472">Membrane</keyword>
<protein>
    <submittedName>
        <fullName evidence="2">Uncharacterized protein</fullName>
    </submittedName>
</protein>
<keyword evidence="3" id="KW-1185">Reference proteome</keyword>
<geneLocation type="plasmid" evidence="2 3">
    <name>unnamed1</name>
</geneLocation>
<name>A0A2K9NKK4_9PROT</name>
<keyword evidence="1" id="KW-1133">Transmembrane helix</keyword>
<evidence type="ECO:0000313" key="2">
    <source>
        <dbReference type="EMBL" id="AUN33607.1"/>
    </source>
</evidence>
<dbReference type="RefSeq" id="WP_102115115.1">
    <property type="nucleotide sequence ID" value="NZ_BMGN01000001.1"/>
</dbReference>
<keyword evidence="2" id="KW-0614">Plasmid</keyword>
<dbReference type="OrthoDB" id="7356559at2"/>
<dbReference type="Proteomes" id="UP000234752">
    <property type="component" value="Plasmid unnamed1"/>
</dbReference>
<feature type="transmembrane region" description="Helical" evidence="1">
    <location>
        <begin position="81"/>
        <end position="101"/>
    </location>
</feature>
<organism evidence="2 3">
    <name type="scientific">Niveispirillum cyanobacteriorum</name>
    <dbReference type="NCBI Taxonomy" id="1612173"/>
    <lineage>
        <taxon>Bacteria</taxon>
        <taxon>Pseudomonadati</taxon>
        <taxon>Pseudomonadota</taxon>
        <taxon>Alphaproteobacteria</taxon>
        <taxon>Rhodospirillales</taxon>
        <taxon>Azospirillaceae</taxon>
        <taxon>Niveispirillum</taxon>
    </lineage>
</organism>
<accession>A0A2K9NKK4</accession>
<reference evidence="2 3" key="1">
    <citation type="submission" date="2017-12" db="EMBL/GenBank/DDBJ databases">
        <title>Genomes of bacteria within cyanobacterial aggregates.</title>
        <authorList>
            <person name="Cai H."/>
        </authorList>
    </citation>
    <scope>NUCLEOTIDE SEQUENCE [LARGE SCALE GENOMIC DNA]</scope>
    <source>
        <strain evidence="2 3">TH16</strain>
        <plasmid evidence="2 3">unnamed1</plasmid>
    </source>
</reference>
<dbReference type="EMBL" id="CP025613">
    <property type="protein sequence ID" value="AUN33607.1"/>
    <property type="molecule type" value="Genomic_DNA"/>
</dbReference>
<keyword evidence="1" id="KW-0812">Transmembrane</keyword>